<organism evidence="6 7">
    <name type="scientific">Astrephomene gubernaculifera</name>
    <dbReference type="NCBI Taxonomy" id="47775"/>
    <lineage>
        <taxon>Eukaryota</taxon>
        <taxon>Viridiplantae</taxon>
        <taxon>Chlorophyta</taxon>
        <taxon>core chlorophytes</taxon>
        <taxon>Chlorophyceae</taxon>
        <taxon>CS clade</taxon>
        <taxon>Chlamydomonadales</taxon>
        <taxon>Astrephomenaceae</taxon>
        <taxon>Astrephomene</taxon>
    </lineage>
</organism>
<evidence type="ECO:0000259" key="5">
    <source>
        <dbReference type="Pfam" id="PF24656"/>
    </source>
</evidence>
<comment type="caution">
    <text evidence="6">The sequence shown here is derived from an EMBL/GenBank/DDBJ whole genome shotgun (WGS) entry which is preliminary data.</text>
</comment>
<evidence type="ECO:0000313" key="6">
    <source>
        <dbReference type="EMBL" id="GFR49174.1"/>
    </source>
</evidence>
<dbReference type="Proteomes" id="UP001054857">
    <property type="component" value="Unassembled WGS sequence"/>
</dbReference>
<dbReference type="AlphaFoldDB" id="A0AAD3HPM4"/>
<sequence length="675" mass="72197">MEDAKVDQLRKAVRQQLQQAGIQSVLHQLLLEYQRTGEAVTPEDALDVLQGRGVIDQLVRTVRPPQQAVQALTQISNVGTLKPTELPPGKAFLHVKLLGGRAFSDFLVRMPATREQLQLSLELFGQRFTTQPVAAAAEPAFTGEAFFELPVGGAGAAGGGGGGAVMDPLQLLSLRQGMHAVVLQLTPMSGVEGGEAGPAVTAGEGAAAAAAVARQLSVRRQVCALGVAEWRTALVRRSKVVVSVQLGAGPGAAGGMPASAAPAGLLTLQLELRPPFSAALDEALLKSQQRMEHARDADVMASFVAAAKAWWGDYVAQNLALKGRPVKVLATGEDGSQYPVCCFVRPLQLGRGLASAREAARFVSLLRRREEQQQEAPLPGGAGGGEGAECWCLLHTVLAAGTASKEEMALLLCSLLLGFGLDAWVVVGRLHDGSSHTWVMTRGPLASPTFWEPGTGVRYTLTDVDTWPYQSVGCVFNHLRLYANCQCDDSAFGSSYLLEDASLWRELPMPPSELPAMPWSPIPLARSPISDPLALEAHLEGALRAAAEQHRRQLLGAQQGRTVWDEGLAQLLMPALAAYEHEAVHCEVAPGNDEFQQAIKRAVPLGWVFKAMPQQHSHVCPDLMRKALLEEDQMLDILGTSASTACYALRVKVFAYPEGLTSVWLMLAVKYNAVA</sequence>
<evidence type="ECO:0000256" key="1">
    <source>
        <dbReference type="ARBA" id="ARBA00004300"/>
    </source>
</evidence>
<accession>A0AAD3HPM4</accession>
<dbReference type="EMBL" id="BMAR01000028">
    <property type="protein sequence ID" value="GFR49174.1"/>
    <property type="molecule type" value="Genomic_DNA"/>
</dbReference>
<dbReference type="PANTHER" id="PTHR46436:SF1">
    <property type="entry name" value="CENTROSOMAL PROTEIN OF 76 KDA"/>
    <property type="match status" value="1"/>
</dbReference>
<dbReference type="PANTHER" id="PTHR46436">
    <property type="entry name" value="CENTROSOMAL PROTEIN OF 76 KDA"/>
    <property type="match status" value="1"/>
</dbReference>
<dbReference type="InterPro" id="IPR052299">
    <property type="entry name" value="CEP76"/>
</dbReference>
<name>A0AAD3HPM4_9CHLO</name>
<evidence type="ECO:0008006" key="8">
    <source>
        <dbReference type="Google" id="ProtNLM"/>
    </source>
</evidence>
<dbReference type="InterPro" id="IPR028926">
    <property type="entry name" value="CEP76-C2"/>
</dbReference>
<dbReference type="InterPro" id="IPR056290">
    <property type="entry name" value="CEPT76/DRC7_peptidase-like_dom"/>
</dbReference>
<feature type="domain" description="Centrosomal protein of 76 kDa C-terminal" evidence="4">
    <location>
        <begin position="533"/>
        <end position="671"/>
    </location>
</feature>
<dbReference type="Pfam" id="PF24656">
    <property type="entry name" value="CEPT76_peptidase"/>
    <property type="match status" value="1"/>
</dbReference>
<gene>
    <name evidence="6" type="ORF">Agub_g11197</name>
</gene>
<keyword evidence="2" id="KW-0963">Cytoplasm</keyword>
<dbReference type="Pfam" id="PF15627">
    <property type="entry name" value="CEP76-C2"/>
    <property type="match status" value="1"/>
</dbReference>
<dbReference type="Pfam" id="PF24652">
    <property type="entry name" value="CEP76_C"/>
    <property type="match status" value="1"/>
</dbReference>
<evidence type="ECO:0000313" key="7">
    <source>
        <dbReference type="Proteomes" id="UP001054857"/>
    </source>
</evidence>
<proteinExistence type="predicted"/>
<keyword evidence="7" id="KW-1185">Reference proteome</keyword>
<protein>
    <recommendedName>
        <fullName evidence="8">CEP76 C2 domain-containing protein</fullName>
    </recommendedName>
</protein>
<dbReference type="InterPro" id="IPR056288">
    <property type="entry name" value="CEP76_C"/>
</dbReference>
<reference evidence="6 7" key="1">
    <citation type="journal article" date="2021" name="Sci. Rep.">
        <title>Genome sequencing of the multicellular alga Astrephomene provides insights into convergent evolution of germ-soma differentiation.</title>
        <authorList>
            <person name="Yamashita S."/>
            <person name="Yamamoto K."/>
            <person name="Matsuzaki R."/>
            <person name="Suzuki S."/>
            <person name="Yamaguchi H."/>
            <person name="Hirooka S."/>
            <person name="Minakuchi Y."/>
            <person name="Miyagishima S."/>
            <person name="Kawachi M."/>
            <person name="Toyoda A."/>
            <person name="Nozaki H."/>
        </authorList>
    </citation>
    <scope>NUCLEOTIDE SEQUENCE [LARGE SCALE GENOMIC DNA]</scope>
    <source>
        <strain evidence="6 7">NIES-4017</strain>
    </source>
</reference>
<evidence type="ECO:0000259" key="3">
    <source>
        <dbReference type="Pfam" id="PF15627"/>
    </source>
</evidence>
<evidence type="ECO:0000256" key="2">
    <source>
        <dbReference type="ARBA" id="ARBA00022490"/>
    </source>
</evidence>
<evidence type="ECO:0000259" key="4">
    <source>
        <dbReference type="Pfam" id="PF24652"/>
    </source>
</evidence>
<comment type="subcellular location">
    <subcellularLocation>
        <location evidence="1">Cytoplasm</location>
        <location evidence="1">Cytoskeleton</location>
        <location evidence="1">Microtubule organizing center</location>
        <location evidence="1">Centrosome</location>
    </subcellularLocation>
</comment>
<feature type="domain" description="CEP76 C2" evidence="3">
    <location>
        <begin position="86"/>
        <end position="276"/>
    </location>
</feature>
<feature type="domain" description="CEP76/DRC7 peptidase-like" evidence="5">
    <location>
        <begin position="389"/>
        <end position="507"/>
    </location>
</feature>